<organism evidence="1 2">
    <name type="scientific">Glycomyces buryatensis</name>
    <dbReference type="NCBI Taxonomy" id="2570927"/>
    <lineage>
        <taxon>Bacteria</taxon>
        <taxon>Bacillati</taxon>
        <taxon>Actinomycetota</taxon>
        <taxon>Actinomycetes</taxon>
        <taxon>Glycomycetales</taxon>
        <taxon>Glycomycetaceae</taxon>
        <taxon>Glycomyces</taxon>
    </lineage>
</organism>
<accession>A0A4S8Q877</accession>
<proteinExistence type="predicted"/>
<comment type="caution">
    <text evidence="1">The sequence shown here is derived from an EMBL/GenBank/DDBJ whole genome shotgun (WGS) entry which is preliminary data.</text>
</comment>
<dbReference type="AlphaFoldDB" id="A0A4S8Q877"/>
<reference evidence="2" key="1">
    <citation type="submission" date="2019-04" db="EMBL/GenBank/DDBJ databases">
        <title>Nocardioides xinjiangensis sp. nov.</title>
        <authorList>
            <person name="Liu S."/>
        </authorList>
    </citation>
    <scope>NUCLEOTIDE SEQUENCE [LARGE SCALE GENOMIC DNA]</scope>
    <source>
        <strain evidence="2">18</strain>
    </source>
</reference>
<reference evidence="1 2" key="2">
    <citation type="submission" date="2019-05" db="EMBL/GenBank/DDBJ databases">
        <title>Glycomyces buryatensis sp. nov.</title>
        <authorList>
            <person name="Nikitina E."/>
        </authorList>
    </citation>
    <scope>NUCLEOTIDE SEQUENCE [LARGE SCALE GENOMIC DNA]</scope>
    <source>
        <strain evidence="1 2">18</strain>
    </source>
</reference>
<dbReference type="RefSeq" id="WP_136535358.1">
    <property type="nucleotide sequence ID" value="NZ_STGY01000056.1"/>
</dbReference>
<keyword evidence="2" id="KW-1185">Reference proteome</keyword>
<gene>
    <name evidence="1" type="ORF">FAB82_15060</name>
</gene>
<protein>
    <submittedName>
        <fullName evidence="1">Uncharacterized protein</fullName>
    </submittedName>
</protein>
<sequence length="123" mass="13167">MRLLDRLNAVPGSANSVLYGEAAQMPRLVFGHTRAGGFNALPSPIRFAPGPESLVAFAAWANMAGHYQLAPAERDTHAAGEFECRVYLAGTEVRVWVPLYGMSVQTAIDVVDAARRKAVAARG</sequence>
<dbReference type="Proteomes" id="UP000308760">
    <property type="component" value="Unassembled WGS sequence"/>
</dbReference>
<evidence type="ECO:0000313" key="2">
    <source>
        <dbReference type="Proteomes" id="UP000308760"/>
    </source>
</evidence>
<name>A0A4S8Q877_9ACTN</name>
<dbReference type="EMBL" id="STGY01000056">
    <property type="protein sequence ID" value="THV40583.1"/>
    <property type="molecule type" value="Genomic_DNA"/>
</dbReference>
<evidence type="ECO:0000313" key="1">
    <source>
        <dbReference type="EMBL" id="THV40583.1"/>
    </source>
</evidence>